<reference evidence="3" key="1">
    <citation type="submission" date="2018-07" db="EMBL/GenBank/DDBJ databases">
        <authorList>
            <person name="Quirk P.G."/>
            <person name="Krulwich T.A."/>
        </authorList>
    </citation>
    <scope>NUCLEOTIDE SEQUENCE</scope>
</reference>
<gene>
    <name evidence="3" type="primary">CSON003549</name>
</gene>
<evidence type="ECO:0000256" key="1">
    <source>
        <dbReference type="SAM" id="MobiDB-lite"/>
    </source>
</evidence>
<proteinExistence type="predicted"/>
<feature type="domain" description="REKLES" evidence="2">
    <location>
        <begin position="208"/>
        <end position="304"/>
    </location>
</feature>
<dbReference type="VEuPathDB" id="VectorBase:CSON003549"/>
<dbReference type="InterPro" id="IPR023334">
    <property type="entry name" value="REKLES_domain"/>
</dbReference>
<feature type="region of interest" description="Disordered" evidence="1">
    <location>
        <begin position="306"/>
        <end position="329"/>
    </location>
</feature>
<feature type="region of interest" description="Disordered" evidence="1">
    <location>
        <begin position="162"/>
        <end position="260"/>
    </location>
</feature>
<sequence>MKYLYPYECEKKNLSTPSELQAAIDGNRREGRRSSYGAFGDGSMPTQLQMQSQMQRSPIPNLSQMSPLSLVTHNQHPVNLMGAPHVPQDFEKRMIDYIKFFQTTPKDTKRSQSPDPINRDAINALEMSRLALWNMYNNNLHPSPPNSQNSSPLEHQKRSLYNREADSPPPSHHNTSIKRERDSSFTDFAVDRDRDFSYPPEKKRTPSTPTRQSVQQHHLDTSTEERAETPIHENGTDLSKVNSKSQNKNGFTDSEPTSPALLNGMQFKIISRGNASSGEQQLVVTMEVNGVQYEGVLFANQQNTSVNDHQTSNSNKLNTTVNSTTSSIDERTSVVARPLVSS</sequence>
<feature type="compositionally biased region" description="Basic and acidic residues" evidence="1">
    <location>
        <begin position="217"/>
        <end position="235"/>
    </location>
</feature>
<feature type="compositionally biased region" description="Polar residues" evidence="1">
    <location>
        <begin position="206"/>
        <end position="216"/>
    </location>
</feature>
<accession>A0A336LSR6</accession>
<protein>
    <submittedName>
        <fullName evidence="3">CSON003549 protein</fullName>
    </submittedName>
</protein>
<feature type="compositionally biased region" description="Polar residues" evidence="1">
    <location>
        <begin position="306"/>
        <end position="327"/>
    </location>
</feature>
<organism evidence="3">
    <name type="scientific">Culicoides sonorensis</name>
    <name type="common">Biting midge</name>
    <dbReference type="NCBI Taxonomy" id="179676"/>
    <lineage>
        <taxon>Eukaryota</taxon>
        <taxon>Metazoa</taxon>
        <taxon>Ecdysozoa</taxon>
        <taxon>Arthropoda</taxon>
        <taxon>Hexapoda</taxon>
        <taxon>Insecta</taxon>
        <taxon>Pterygota</taxon>
        <taxon>Neoptera</taxon>
        <taxon>Endopterygota</taxon>
        <taxon>Diptera</taxon>
        <taxon>Nematocera</taxon>
        <taxon>Chironomoidea</taxon>
        <taxon>Ceratopogonidae</taxon>
        <taxon>Ceratopogoninae</taxon>
        <taxon>Culicoides</taxon>
        <taxon>Monoculicoides</taxon>
    </lineage>
</organism>
<dbReference type="PROSITE" id="PS51486">
    <property type="entry name" value="REKLES"/>
    <property type="match status" value="1"/>
</dbReference>
<name>A0A336LSR6_CULSO</name>
<feature type="compositionally biased region" description="Basic and acidic residues" evidence="1">
    <location>
        <begin position="177"/>
        <end position="204"/>
    </location>
</feature>
<dbReference type="EMBL" id="UFQT01000165">
    <property type="protein sequence ID" value="SSX21066.1"/>
    <property type="molecule type" value="Genomic_DNA"/>
</dbReference>
<evidence type="ECO:0000313" key="3">
    <source>
        <dbReference type="EMBL" id="SSX21066.1"/>
    </source>
</evidence>
<evidence type="ECO:0000259" key="2">
    <source>
        <dbReference type="PROSITE" id="PS51486"/>
    </source>
</evidence>
<dbReference type="AlphaFoldDB" id="A0A336LSR6"/>
<feature type="compositionally biased region" description="Polar residues" evidence="1">
    <location>
        <begin position="236"/>
        <end position="257"/>
    </location>
</feature>